<sequence>MFCEIRCSTENEIISDALIYQYKTLEYQIYSDYKQISLNDLFTFKSKLSLNNWLYYSVSQLICTVAADSSVDSDNNHYHTAVIECALQCVEHLRKTYLQSPDAPTNEYYSIFLADKYEQLADFLPSRDSQKISNYKEAIKIRKICQVVEHVNKAPFLSVTIDSTPDCTNHEMYSVFVRYVEDFEREQLKTATNLSSQILLKGAQCPESVTDTDEQHSIIWLQDIEQMFEAASVRSEDRRKLLPMYFLGDAKKWYQSGIFDNNYDGFKQQLIKTDNCQKRHDVQSRN</sequence>
<proteinExistence type="predicted"/>
<organism evidence="1 3">
    <name type="scientific">Didymodactylos carnosus</name>
    <dbReference type="NCBI Taxonomy" id="1234261"/>
    <lineage>
        <taxon>Eukaryota</taxon>
        <taxon>Metazoa</taxon>
        <taxon>Spiralia</taxon>
        <taxon>Gnathifera</taxon>
        <taxon>Rotifera</taxon>
        <taxon>Eurotatoria</taxon>
        <taxon>Bdelloidea</taxon>
        <taxon>Philodinida</taxon>
        <taxon>Philodinidae</taxon>
        <taxon>Didymodactylos</taxon>
    </lineage>
</organism>
<dbReference type="Proteomes" id="UP000682733">
    <property type="component" value="Unassembled WGS sequence"/>
</dbReference>
<dbReference type="Proteomes" id="UP000677228">
    <property type="component" value="Unassembled WGS sequence"/>
</dbReference>
<evidence type="ECO:0000313" key="2">
    <source>
        <dbReference type="EMBL" id="CAF3696038.1"/>
    </source>
</evidence>
<evidence type="ECO:0000313" key="1">
    <source>
        <dbReference type="EMBL" id="CAF0918112.1"/>
    </source>
</evidence>
<protein>
    <submittedName>
        <fullName evidence="1">Uncharacterized protein</fullName>
    </submittedName>
</protein>
<name>A0A8S2DL12_9BILA</name>
<dbReference type="EMBL" id="CAJOBA010003883">
    <property type="protein sequence ID" value="CAF3696038.1"/>
    <property type="molecule type" value="Genomic_DNA"/>
</dbReference>
<accession>A0A8S2DL12</accession>
<feature type="non-terminal residue" evidence="1">
    <location>
        <position position="1"/>
    </location>
</feature>
<dbReference type="AlphaFoldDB" id="A0A8S2DL12"/>
<evidence type="ECO:0000313" key="3">
    <source>
        <dbReference type="Proteomes" id="UP000677228"/>
    </source>
</evidence>
<reference evidence="1" key="1">
    <citation type="submission" date="2021-02" db="EMBL/GenBank/DDBJ databases">
        <authorList>
            <person name="Nowell W R."/>
        </authorList>
    </citation>
    <scope>NUCLEOTIDE SEQUENCE</scope>
</reference>
<gene>
    <name evidence="1" type="ORF">OVA965_LOCUS10474</name>
    <name evidence="2" type="ORF">TMI583_LOCUS10471</name>
</gene>
<dbReference type="EMBL" id="CAJNOK010003881">
    <property type="protein sequence ID" value="CAF0918112.1"/>
    <property type="molecule type" value="Genomic_DNA"/>
</dbReference>
<comment type="caution">
    <text evidence="1">The sequence shown here is derived from an EMBL/GenBank/DDBJ whole genome shotgun (WGS) entry which is preliminary data.</text>
</comment>